<feature type="region of interest" description="Disordered" evidence="1">
    <location>
        <begin position="483"/>
        <end position="545"/>
    </location>
</feature>
<evidence type="ECO:0000259" key="2">
    <source>
        <dbReference type="Pfam" id="PF04408"/>
    </source>
</evidence>
<keyword evidence="3" id="KW-0067">ATP-binding</keyword>
<feature type="domain" description="Helicase associated" evidence="2">
    <location>
        <begin position="233"/>
        <end position="256"/>
    </location>
</feature>
<dbReference type="EMBL" id="PGGS01001216">
    <property type="protein sequence ID" value="PNH00701.1"/>
    <property type="molecule type" value="Genomic_DNA"/>
</dbReference>
<evidence type="ECO:0000313" key="4">
    <source>
        <dbReference type="Proteomes" id="UP000236333"/>
    </source>
</evidence>
<evidence type="ECO:0000313" key="3">
    <source>
        <dbReference type="EMBL" id="PNH00701.1"/>
    </source>
</evidence>
<feature type="region of interest" description="Disordered" evidence="1">
    <location>
        <begin position="309"/>
        <end position="331"/>
    </location>
</feature>
<dbReference type="Proteomes" id="UP000236333">
    <property type="component" value="Unassembled WGS sequence"/>
</dbReference>
<feature type="compositionally biased region" description="Gly residues" evidence="1">
    <location>
        <begin position="523"/>
        <end position="534"/>
    </location>
</feature>
<dbReference type="Gene3D" id="1.20.120.1080">
    <property type="match status" value="1"/>
</dbReference>
<dbReference type="SUPFAM" id="SSF52540">
    <property type="entry name" value="P-loop containing nucleoside triphosphate hydrolases"/>
    <property type="match status" value="1"/>
</dbReference>
<reference evidence="3 4" key="1">
    <citation type="journal article" date="2017" name="Mol. Biol. Evol.">
        <title>The 4-celled Tetrabaena socialis nuclear genome reveals the essential components for genetic control of cell number at the origin of multicellularity in the volvocine lineage.</title>
        <authorList>
            <person name="Featherston J."/>
            <person name="Arakaki Y."/>
            <person name="Hanschen E.R."/>
            <person name="Ferris P.J."/>
            <person name="Michod R.E."/>
            <person name="Olson B.J.S.C."/>
            <person name="Nozaki H."/>
            <person name="Durand P.M."/>
        </authorList>
    </citation>
    <scope>NUCLEOTIDE SEQUENCE [LARGE SCALE GENOMIC DNA]</scope>
    <source>
        <strain evidence="3 4">NIES-571</strain>
    </source>
</reference>
<dbReference type="GO" id="GO:0004386">
    <property type="term" value="F:helicase activity"/>
    <property type="evidence" value="ECO:0007669"/>
    <property type="project" value="UniProtKB-KW"/>
</dbReference>
<comment type="caution">
    <text evidence="3">The sequence shown here is derived from an EMBL/GenBank/DDBJ whole genome shotgun (WGS) entry which is preliminary data.</text>
</comment>
<dbReference type="InterPro" id="IPR048333">
    <property type="entry name" value="HA2_WH"/>
</dbReference>
<dbReference type="PANTHER" id="PTHR18934:SF234">
    <property type="entry name" value="PRE-MRNA-SPLICING FACTOR ATP-DEPENDENT RNA HELICASE DEAH4-RELATED"/>
    <property type="match status" value="1"/>
</dbReference>
<protein>
    <submittedName>
        <fullName evidence="3">Putative pre-mRNA-splicing factor ATP-dependent RNA helicase</fullName>
    </submittedName>
</protein>
<accession>A0A2J7ZKB4</accession>
<feature type="non-terminal residue" evidence="3">
    <location>
        <position position="560"/>
    </location>
</feature>
<dbReference type="PANTHER" id="PTHR18934">
    <property type="entry name" value="ATP-DEPENDENT RNA HELICASE"/>
    <property type="match status" value="1"/>
</dbReference>
<feature type="region of interest" description="Disordered" evidence="1">
    <location>
        <begin position="389"/>
        <end position="411"/>
    </location>
</feature>
<keyword evidence="3" id="KW-0378">Hydrolase</keyword>
<keyword evidence="3" id="KW-0547">Nucleotide-binding</keyword>
<dbReference type="Pfam" id="PF04408">
    <property type="entry name" value="WHD_HA2"/>
    <property type="match status" value="1"/>
</dbReference>
<sequence length="560" mass="58207">MSFGARPAAGEPSPTHADPKTLPIRLFTDDILAAVECNDVIVVIGETGSGKTTQLSQARRAKLTIGPILYEAGYAKDGIIAVTQPRRVEQQQRRPGSSGGGGGGQRQRLRLVVTSATLDGEKFSAYFGNCPVFNVPGRCFPVDIIHSREDHMSDYSSAAIDTVMQIHTSQPNGDVLVFLTGQAEIDKAIARINGEVAALPAGSAGPLVALPLYASLPPELQARWEKQWWGWLLVLDALDADGNVTALGLRMAGLPLDPALARALLAARELGCARKGRVWGSGRRGEGRDEGDHEGHHVLEGPAAIAGTATGAGASGGARGGGRGRGAGDGPDLCARSRARLLHVRQRYRRPALPCIITAPSPGPKSVVCVREMISVAAMLSSERIFSAGQGPGDAAGAGGQGGAEGRRPDNPHARAARERLVALMAEGLGDHVLLLRLWEGWEAAGCNREFAADHGLDLRGLNFARDIRRQLDAVVGANGSGLDKVGVRGDRGAAEGEGGGRKRARGDVGGGDDDAGERKAGHGGGGGGPGPRGDGARHASPAQVDALRHALTIGFANKW</sequence>
<feature type="compositionally biased region" description="Basic and acidic residues" evidence="1">
    <location>
        <begin position="486"/>
        <end position="501"/>
    </location>
</feature>
<name>A0A2J7ZKB4_9CHLO</name>
<feature type="region of interest" description="Disordered" evidence="1">
    <location>
        <begin position="85"/>
        <end position="106"/>
    </location>
</feature>
<evidence type="ECO:0000256" key="1">
    <source>
        <dbReference type="SAM" id="MobiDB-lite"/>
    </source>
</evidence>
<feature type="compositionally biased region" description="Gly residues" evidence="1">
    <location>
        <begin position="313"/>
        <end position="329"/>
    </location>
</feature>
<dbReference type="GO" id="GO:0003723">
    <property type="term" value="F:RNA binding"/>
    <property type="evidence" value="ECO:0007669"/>
    <property type="project" value="TreeGrafter"/>
</dbReference>
<gene>
    <name evidence="3" type="ORF">TSOC_013460</name>
</gene>
<feature type="compositionally biased region" description="Gly residues" evidence="1">
    <location>
        <begin position="390"/>
        <end position="404"/>
    </location>
</feature>
<dbReference type="InterPro" id="IPR027417">
    <property type="entry name" value="P-loop_NTPase"/>
</dbReference>
<feature type="region of interest" description="Disordered" evidence="1">
    <location>
        <begin position="1"/>
        <end position="21"/>
    </location>
</feature>
<organism evidence="3 4">
    <name type="scientific">Tetrabaena socialis</name>
    <dbReference type="NCBI Taxonomy" id="47790"/>
    <lineage>
        <taxon>Eukaryota</taxon>
        <taxon>Viridiplantae</taxon>
        <taxon>Chlorophyta</taxon>
        <taxon>core chlorophytes</taxon>
        <taxon>Chlorophyceae</taxon>
        <taxon>CS clade</taxon>
        <taxon>Chlamydomonadales</taxon>
        <taxon>Tetrabaenaceae</taxon>
        <taxon>Tetrabaena</taxon>
    </lineage>
</organism>
<keyword evidence="4" id="KW-1185">Reference proteome</keyword>
<dbReference type="Gene3D" id="3.40.50.300">
    <property type="entry name" value="P-loop containing nucleotide triphosphate hydrolases"/>
    <property type="match status" value="3"/>
</dbReference>
<dbReference type="AlphaFoldDB" id="A0A2J7ZKB4"/>
<proteinExistence type="predicted"/>
<dbReference type="OrthoDB" id="10253254at2759"/>
<keyword evidence="3" id="KW-0347">Helicase</keyword>